<evidence type="ECO:0000313" key="1">
    <source>
        <dbReference type="EMBL" id="MBL6444716.1"/>
    </source>
</evidence>
<name>A0A937FXF8_9BACT</name>
<gene>
    <name evidence="1" type="ORF">JMN32_00240</name>
</gene>
<proteinExistence type="predicted"/>
<comment type="caution">
    <text evidence="1">The sequence shown here is derived from an EMBL/GenBank/DDBJ whole genome shotgun (WGS) entry which is preliminary data.</text>
</comment>
<keyword evidence="2" id="KW-1185">Reference proteome</keyword>
<dbReference type="EMBL" id="JAEUGD010000001">
    <property type="protein sequence ID" value="MBL6444716.1"/>
    <property type="molecule type" value="Genomic_DNA"/>
</dbReference>
<evidence type="ECO:0000313" key="2">
    <source>
        <dbReference type="Proteomes" id="UP000614216"/>
    </source>
</evidence>
<sequence>MVKPPDKVKIKVNDRKRALILYICTVITNNVVDPISQYSHAGGICEAPPHMVIIVPAANKHSEHLGNRINPRRLNTWDNLT</sequence>
<dbReference type="RefSeq" id="WP_202854261.1">
    <property type="nucleotide sequence ID" value="NZ_JAEUGD010000001.1"/>
</dbReference>
<accession>A0A937FXF8</accession>
<organism evidence="1 2">
    <name type="scientific">Fulvivirga marina</name>
    <dbReference type="NCBI Taxonomy" id="2494733"/>
    <lineage>
        <taxon>Bacteria</taxon>
        <taxon>Pseudomonadati</taxon>
        <taxon>Bacteroidota</taxon>
        <taxon>Cytophagia</taxon>
        <taxon>Cytophagales</taxon>
        <taxon>Fulvivirgaceae</taxon>
        <taxon>Fulvivirga</taxon>
    </lineage>
</organism>
<reference evidence="1" key="1">
    <citation type="submission" date="2021-01" db="EMBL/GenBank/DDBJ databases">
        <title>Fulvivirga kasyanovii gen. nov., sp nov., a novel member of the phylum Bacteroidetes isolated from seawater in a mussel farm.</title>
        <authorList>
            <person name="Zhao L.-H."/>
            <person name="Wang Z.-J."/>
        </authorList>
    </citation>
    <scope>NUCLEOTIDE SEQUENCE</scope>
    <source>
        <strain evidence="1">29W222</strain>
    </source>
</reference>
<dbReference type="AlphaFoldDB" id="A0A937FXF8"/>
<protein>
    <submittedName>
        <fullName evidence="1">Uncharacterized protein</fullName>
    </submittedName>
</protein>
<dbReference type="Proteomes" id="UP000614216">
    <property type="component" value="Unassembled WGS sequence"/>
</dbReference>